<reference evidence="2" key="1">
    <citation type="journal article" date="2020" name="Stud. Mycol.">
        <title>101 Dothideomycetes genomes: a test case for predicting lifestyles and emergence of pathogens.</title>
        <authorList>
            <person name="Haridas S."/>
            <person name="Albert R."/>
            <person name="Binder M."/>
            <person name="Bloem J."/>
            <person name="Labutti K."/>
            <person name="Salamov A."/>
            <person name="Andreopoulos B."/>
            <person name="Baker S."/>
            <person name="Barry K."/>
            <person name="Bills G."/>
            <person name="Bluhm B."/>
            <person name="Cannon C."/>
            <person name="Castanera R."/>
            <person name="Culley D."/>
            <person name="Daum C."/>
            <person name="Ezra D."/>
            <person name="Gonzalez J."/>
            <person name="Henrissat B."/>
            <person name="Kuo A."/>
            <person name="Liang C."/>
            <person name="Lipzen A."/>
            <person name="Lutzoni F."/>
            <person name="Magnuson J."/>
            <person name="Mondo S."/>
            <person name="Nolan M."/>
            <person name="Ohm R."/>
            <person name="Pangilinan J."/>
            <person name="Park H.-J."/>
            <person name="Ramirez L."/>
            <person name="Alfaro M."/>
            <person name="Sun H."/>
            <person name="Tritt A."/>
            <person name="Yoshinaga Y."/>
            <person name="Zwiers L.-H."/>
            <person name="Turgeon B."/>
            <person name="Goodwin S."/>
            <person name="Spatafora J."/>
            <person name="Crous P."/>
            <person name="Grigoriev I."/>
        </authorList>
    </citation>
    <scope>NUCLEOTIDE SEQUENCE</scope>
    <source>
        <strain evidence="2">CBS 279.74</strain>
    </source>
</reference>
<evidence type="ECO:0000313" key="3">
    <source>
        <dbReference type="Proteomes" id="UP000799428"/>
    </source>
</evidence>
<organism evidence="2 3">
    <name type="scientific">Pleomassaria siparia CBS 279.74</name>
    <dbReference type="NCBI Taxonomy" id="1314801"/>
    <lineage>
        <taxon>Eukaryota</taxon>
        <taxon>Fungi</taxon>
        <taxon>Dikarya</taxon>
        <taxon>Ascomycota</taxon>
        <taxon>Pezizomycotina</taxon>
        <taxon>Dothideomycetes</taxon>
        <taxon>Pleosporomycetidae</taxon>
        <taxon>Pleosporales</taxon>
        <taxon>Pleomassariaceae</taxon>
        <taxon>Pleomassaria</taxon>
    </lineage>
</organism>
<feature type="transmembrane region" description="Helical" evidence="1">
    <location>
        <begin position="45"/>
        <end position="63"/>
    </location>
</feature>
<dbReference type="Proteomes" id="UP000799428">
    <property type="component" value="Unassembled WGS sequence"/>
</dbReference>
<accession>A0A6G1KK33</accession>
<keyword evidence="1" id="KW-1133">Transmembrane helix</keyword>
<keyword evidence="1" id="KW-0472">Membrane</keyword>
<gene>
    <name evidence="2" type="ORF">K504DRAFT_131864</name>
</gene>
<proteinExistence type="predicted"/>
<evidence type="ECO:0000256" key="1">
    <source>
        <dbReference type="SAM" id="Phobius"/>
    </source>
</evidence>
<name>A0A6G1KK33_9PLEO</name>
<dbReference type="EMBL" id="MU005765">
    <property type="protein sequence ID" value="KAF2713150.1"/>
    <property type="molecule type" value="Genomic_DNA"/>
</dbReference>
<keyword evidence="3" id="KW-1185">Reference proteome</keyword>
<keyword evidence="1" id="KW-0812">Transmembrane</keyword>
<sequence>MYMSTVTPHGHRSASQKPFHMLLATWFNVHTYIRFWQMRPPHHSNVHPCVSGCGVIIYIYIYIYTTRSRTPLVESVLVYLCTWVHQTQPAVHVLGPTRNGWR</sequence>
<evidence type="ECO:0000313" key="2">
    <source>
        <dbReference type="EMBL" id="KAF2713150.1"/>
    </source>
</evidence>
<protein>
    <submittedName>
        <fullName evidence="2">Uncharacterized protein</fullName>
    </submittedName>
</protein>
<dbReference type="AlphaFoldDB" id="A0A6G1KK33"/>